<keyword evidence="7" id="KW-1185">Reference proteome</keyword>
<dbReference type="GO" id="GO:0046872">
    <property type="term" value="F:metal ion binding"/>
    <property type="evidence" value="ECO:0007669"/>
    <property type="project" value="UniProtKB-KW"/>
</dbReference>
<accession>A0AAV6Y6H0</accession>
<evidence type="ECO:0000256" key="1">
    <source>
        <dbReference type="ARBA" id="ARBA00005568"/>
    </source>
</evidence>
<dbReference type="InterPro" id="IPR015813">
    <property type="entry name" value="Pyrv/PenolPyrv_kinase-like_dom"/>
</dbReference>
<organism evidence="6 7">
    <name type="scientific">Buddleja alternifolia</name>
    <dbReference type="NCBI Taxonomy" id="168488"/>
    <lineage>
        <taxon>Eukaryota</taxon>
        <taxon>Viridiplantae</taxon>
        <taxon>Streptophyta</taxon>
        <taxon>Embryophyta</taxon>
        <taxon>Tracheophyta</taxon>
        <taxon>Spermatophyta</taxon>
        <taxon>Magnoliopsida</taxon>
        <taxon>eudicotyledons</taxon>
        <taxon>Gunneridae</taxon>
        <taxon>Pentapetalae</taxon>
        <taxon>asterids</taxon>
        <taxon>lamiids</taxon>
        <taxon>Lamiales</taxon>
        <taxon>Scrophulariaceae</taxon>
        <taxon>Buddlejeae</taxon>
        <taxon>Buddleja</taxon>
    </lineage>
</organism>
<name>A0AAV6Y6H0_9LAMI</name>
<sequence>MATVLQSPSTSSSSRPQSLKSRLKNGETLYGNFLLTFSPTIAEIVGLAGYDFVVVDMEHGHGGISAALSCLRALAATNTAAILRLPESSATWTKRALDIGPQGIMFP</sequence>
<evidence type="ECO:0000256" key="2">
    <source>
        <dbReference type="ARBA" id="ARBA00022723"/>
    </source>
</evidence>
<dbReference type="InterPro" id="IPR050251">
    <property type="entry name" value="HpcH-HpaI_aldolase"/>
</dbReference>
<dbReference type="GO" id="GO:0016832">
    <property type="term" value="F:aldehyde-lyase activity"/>
    <property type="evidence" value="ECO:0007669"/>
    <property type="project" value="TreeGrafter"/>
</dbReference>
<reference evidence="6" key="1">
    <citation type="submission" date="2019-10" db="EMBL/GenBank/DDBJ databases">
        <authorList>
            <person name="Zhang R."/>
            <person name="Pan Y."/>
            <person name="Wang J."/>
            <person name="Ma R."/>
            <person name="Yu S."/>
        </authorList>
    </citation>
    <scope>NUCLEOTIDE SEQUENCE</scope>
    <source>
        <strain evidence="6">LA-IB0</strain>
        <tissue evidence="6">Leaf</tissue>
    </source>
</reference>
<evidence type="ECO:0000259" key="5">
    <source>
        <dbReference type="Pfam" id="PF03328"/>
    </source>
</evidence>
<dbReference type="Proteomes" id="UP000826271">
    <property type="component" value="Unassembled WGS sequence"/>
</dbReference>
<dbReference type="PANTHER" id="PTHR30502:SF0">
    <property type="entry name" value="PHOSPHOENOLPYRUVATE CARBOXYLASE FAMILY PROTEIN"/>
    <property type="match status" value="1"/>
</dbReference>
<dbReference type="Pfam" id="PF03328">
    <property type="entry name" value="HpcH_HpaI"/>
    <property type="match status" value="1"/>
</dbReference>
<dbReference type="AlphaFoldDB" id="A0AAV6Y6H0"/>
<evidence type="ECO:0000256" key="3">
    <source>
        <dbReference type="ARBA" id="ARBA00023239"/>
    </source>
</evidence>
<dbReference type="InterPro" id="IPR005000">
    <property type="entry name" value="Aldolase/citrate-lyase_domain"/>
</dbReference>
<dbReference type="PANTHER" id="PTHR30502">
    <property type="entry name" value="2-KETO-3-DEOXY-L-RHAMNONATE ALDOLASE"/>
    <property type="match status" value="1"/>
</dbReference>
<gene>
    <name evidence="6" type="ORF">BUALT_Bualt01G0121300</name>
</gene>
<comment type="similarity">
    <text evidence="1">Belongs to the HpcH/HpaI aldolase family.</text>
</comment>
<feature type="domain" description="HpcH/HpaI aldolase/citrate lyase" evidence="5">
    <location>
        <begin position="31"/>
        <end position="107"/>
    </location>
</feature>
<keyword evidence="3" id="KW-0456">Lyase</keyword>
<dbReference type="InterPro" id="IPR040442">
    <property type="entry name" value="Pyrv_kinase-like_dom_sf"/>
</dbReference>
<feature type="region of interest" description="Disordered" evidence="4">
    <location>
        <begin position="1"/>
        <end position="20"/>
    </location>
</feature>
<evidence type="ECO:0000313" key="7">
    <source>
        <dbReference type="Proteomes" id="UP000826271"/>
    </source>
</evidence>
<comment type="caution">
    <text evidence="6">The sequence shown here is derived from an EMBL/GenBank/DDBJ whole genome shotgun (WGS) entry which is preliminary data.</text>
</comment>
<proteinExistence type="inferred from homology"/>
<dbReference type="GO" id="GO:0005737">
    <property type="term" value="C:cytoplasm"/>
    <property type="evidence" value="ECO:0007669"/>
    <property type="project" value="TreeGrafter"/>
</dbReference>
<dbReference type="SUPFAM" id="SSF51621">
    <property type="entry name" value="Phosphoenolpyruvate/pyruvate domain"/>
    <property type="match status" value="1"/>
</dbReference>
<dbReference type="EMBL" id="WHWC01000001">
    <property type="protein sequence ID" value="KAG8390801.1"/>
    <property type="molecule type" value="Genomic_DNA"/>
</dbReference>
<evidence type="ECO:0000256" key="4">
    <source>
        <dbReference type="SAM" id="MobiDB-lite"/>
    </source>
</evidence>
<evidence type="ECO:0000313" key="6">
    <source>
        <dbReference type="EMBL" id="KAG8390801.1"/>
    </source>
</evidence>
<keyword evidence="2" id="KW-0479">Metal-binding</keyword>
<protein>
    <recommendedName>
        <fullName evidence="5">HpcH/HpaI aldolase/citrate lyase domain-containing protein</fullName>
    </recommendedName>
</protein>
<dbReference type="Gene3D" id="3.20.20.60">
    <property type="entry name" value="Phosphoenolpyruvate-binding domains"/>
    <property type="match status" value="1"/>
</dbReference>